<accession>A0A517LMQ2</accession>
<sequence length="391" mass="43591">MALQRATEIFDDDPHYHLDTRHIFTSKVLRDKRRLEALTATNAIAEKIKTVCFVDIPHPATTTVPIFFHALSLFVNMRTLRIDGQSELLLDDLQGLDGLPHFHDIAQHLHARNLSKLVICRASVPTADLVTLIGHHIVSLNSLVLLRIRLDDGASWPTILRTASDLPKSASIHIAAPSINSPQESVGFEIPGNDPDIEAVHVVDRQGTFTSSDYICQNYYFSYYSKPNQLHRALACLVRNYKVAVDLVDGLNFTSIGLPGGAGNQGKDASFPSVMESALGLEQTSQTQHRQAVADEFQLHQKALHQFTMNPAWFINPQILSSMKAKLGELNESFEELVWLSRREIVKAEIYAYLPQLDLFADDHALGLKPSQIVGRVWKEAEGEGGDEDME</sequence>
<dbReference type="OrthoDB" id="10341152at2759"/>
<proteinExistence type="predicted"/>
<evidence type="ECO:0000313" key="2">
    <source>
        <dbReference type="Proteomes" id="UP000316270"/>
    </source>
</evidence>
<reference evidence="1 2" key="1">
    <citation type="submission" date="2019-07" db="EMBL/GenBank/DDBJ databases">
        <title>Finished genome of Venturia effusa.</title>
        <authorList>
            <person name="Young C.A."/>
            <person name="Cox M.P."/>
            <person name="Ganley A.R.D."/>
            <person name="David W.J."/>
        </authorList>
    </citation>
    <scope>NUCLEOTIDE SEQUENCE [LARGE SCALE GENOMIC DNA]</scope>
    <source>
        <strain evidence="2">albino</strain>
    </source>
</reference>
<organism evidence="1 2">
    <name type="scientific">Venturia effusa</name>
    <dbReference type="NCBI Taxonomy" id="50376"/>
    <lineage>
        <taxon>Eukaryota</taxon>
        <taxon>Fungi</taxon>
        <taxon>Dikarya</taxon>
        <taxon>Ascomycota</taxon>
        <taxon>Pezizomycotina</taxon>
        <taxon>Dothideomycetes</taxon>
        <taxon>Pleosporomycetidae</taxon>
        <taxon>Venturiales</taxon>
        <taxon>Venturiaceae</taxon>
        <taxon>Venturia</taxon>
    </lineage>
</organism>
<name>A0A517LMQ2_9PEZI</name>
<dbReference type="AlphaFoldDB" id="A0A517LMQ2"/>
<dbReference type="Proteomes" id="UP000316270">
    <property type="component" value="Chromosome 16"/>
</dbReference>
<dbReference type="EMBL" id="CP042200">
    <property type="protein sequence ID" value="QDS76930.1"/>
    <property type="molecule type" value="Genomic_DNA"/>
</dbReference>
<protein>
    <submittedName>
        <fullName evidence="1">Uncharacterized protein</fullName>
    </submittedName>
</protein>
<keyword evidence="2" id="KW-1185">Reference proteome</keyword>
<gene>
    <name evidence="1" type="ORF">FKW77_004573</name>
</gene>
<evidence type="ECO:0000313" key="1">
    <source>
        <dbReference type="EMBL" id="QDS76930.1"/>
    </source>
</evidence>